<evidence type="ECO:0000256" key="2">
    <source>
        <dbReference type="ARBA" id="ARBA00003877"/>
    </source>
</evidence>
<sequence length="442" mass="46887">MRMVDIIHNKRIGGELTREELEFFVQGVTGGNIPDYQVSALLMAICFRSMAAREIADLTDLMAHSGEMVDLSPIDGFKVDKHSTGGVGDKTTLIVAPVAAACGVRVAKMSGRGLGHTGGTIDKLESIPGFRTALPPEEFFEAVRRAGLAVVGQSGNLAPADKKLYALRDVTDTVESIPLIASSIMSKKLASGADGIVLDVKTGSGALMKTLEDSIALAKTMVEIGEHNGRRTIALITDMDRPLGTAIGNAVEVAEAADTLRGHGPEDLTAVSIELAANMVFLAGKGSLAECREKAHEAIASGAAFGCLKRMVEAQGGDSRVLDDSERFPQARERCDLTADRGGFLLSTDTEAVGAASMMLGAGRETKDSVIDPAAGILIRKKTGDRVERGEPLATLLTDRPETLDEARRHLRTAIRIGQEPPKKAPLVYARISKDGIERYDG</sequence>
<reference evidence="12 13" key="1">
    <citation type="submission" date="2020-08" db="EMBL/GenBank/DDBJ databases">
        <title>Genome public.</title>
        <authorList>
            <person name="Liu C."/>
            <person name="Sun Q."/>
        </authorList>
    </citation>
    <scope>NUCLEOTIDE SEQUENCE [LARGE SCALE GENOMIC DNA]</scope>
    <source>
        <strain evidence="12 13">BX1</strain>
    </source>
</reference>
<dbReference type="Pfam" id="PF07831">
    <property type="entry name" value="PYNP_C"/>
    <property type="match status" value="1"/>
</dbReference>
<comment type="catalytic activity">
    <reaction evidence="9">
        <text>uridine + phosphate = alpha-D-ribose 1-phosphate + uracil</text>
        <dbReference type="Rhea" id="RHEA:24388"/>
        <dbReference type="ChEBI" id="CHEBI:16704"/>
        <dbReference type="ChEBI" id="CHEBI:17568"/>
        <dbReference type="ChEBI" id="CHEBI:43474"/>
        <dbReference type="ChEBI" id="CHEBI:57720"/>
        <dbReference type="EC" id="2.4.2.2"/>
    </reaction>
</comment>
<dbReference type="Proteomes" id="UP000658131">
    <property type="component" value="Unassembled WGS sequence"/>
</dbReference>
<dbReference type="InterPro" id="IPR000312">
    <property type="entry name" value="Glycosyl_Trfase_fam3"/>
</dbReference>
<dbReference type="InterPro" id="IPR017459">
    <property type="entry name" value="Glycosyl_Trfase_fam3_N_dom"/>
</dbReference>
<comment type="caution">
    <text evidence="12">The sequence shown here is derived from an EMBL/GenBank/DDBJ whole genome shotgun (WGS) entry which is preliminary data.</text>
</comment>
<dbReference type="SUPFAM" id="SSF54680">
    <property type="entry name" value="Pyrimidine nucleoside phosphorylase C-terminal domain"/>
    <property type="match status" value="1"/>
</dbReference>
<dbReference type="NCBIfam" id="TIGR02644">
    <property type="entry name" value="Y_phosphoryl"/>
    <property type="match status" value="1"/>
</dbReference>
<dbReference type="Gene3D" id="3.90.1170.30">
    <property type="entry name" value="Pyrimidine nucleoside phosphorylase-like, C-terminal domain"/>
    <property type="match status" value="1"/>
</dbReference>
<dbReference type="PIRSF" id="PIRSF000478">
    <property type="entry name" value="TP_PyNP"/>
    <property type="match status" value="1"/>
</dbReference>
<dbReference type="GO" id="GO:0016154">
    <property type="term" value="F:pyrimidine-nucleoside phosphorylase activity"/>
    <property type="evidence" value="ECO:0007669"/>
    <property type="project" value="UniProtKB-EC"/>
</dbReference>
<accession>A0ABR7NG10</accession>
<dbReference type="EMBL" id="JACRTB010000003">
    <property type="protein sequence ID" value="MBC8575346.1"/>
    <property type="molecule type" value="Genomic_DNA"/>
</dbReference>
<keyword evidence="13" id="KW-1185">Reference proteome</keyword>
<dbReference type="InterPro" id="IPR000053">
    <property type="entry name" value="Thymidine/pyrmidine_PPase"/>
</dbReference>
<evidence type="ECO:0000256" key="3">
    <source>
        <dbReference type="ARBA" id="ARBA00006915"/>
    </source>
</evidence>
<evidence type="ECO:0000256" key="7">
    <source>
        <dbReference type="ARBA" id="ARBA00022676"/>
    </source>
</evidence>
<name>A0ABR7NG10_9FIRM</name>
<evidence type="ECO:0000256" key="1">
    <source>
        <dbReference type="ARBA" id="ARBA00001066"/>
    </source>
</evidence>
<gene>
    <name evidence="12" type="ORF">H8717_02820</name>
</gene>
<dbReference type="InterPro" id="IPR017872">
    <property type="entry name" value="Pyrmidine_PPase_CS"/>
</dbReference>
<dbReference type="InterPro" id="IPR036566">
    <property type="entry name" value="PYNP-like_C_sf"/>
</dbReference>
<dbReference type="NCBIfam" id="NF004490">
    <property type="entry name" value="PRK05820.1"/>
    <property type="match status" value="1"/>
</dbReference>
<dbReference type="Gene3D" id="3.40.1030.10">
    <property type="entry name" value="Nucleoside phosphorylase/phosphoribosyltransferase catalytic domain"/>
    <property type="match status" value="1"/>
</dbReference>
<keyword evidence="8 12" id="KW-0808">Transferase</keyword>
<evidence type="ECO:0000256" key="4">
    <source>
        <dbReference type="ARBA" id="ARBA00011738"/>
    </source>
</evidence>
<evidence type="ECO:0000256" key="6">
    <source>
        <dbReference type="ARBA" id="ARBA00014680"/>
    </source>
</evidence>
<dbReference type="EC" id="2.4.2.2" evidence="5"/>
<dbReference type="Pfam" id="PF02885">
    <property type="entry name" value="Glycos_trans_3N"/>
    <property type="match status" value="1"/>
</dbReference>
<comment type="catalytic activity">
    <reaction evidence="10">
        <text>thymidine + phosphate = 2-deoxy-alpha-D-ribose 1-phosphate + thymine</text>
        <dbReference type="Rhea" id="RHEA:16037"/>
        <dbReference type="ChEBI" id="CHEBI:17748"/>
        <dbReference type="ChEBI" id="CHEBI:17821"/>
        <dbReference type="ChEBI" id="CHEBI:43474"/>
        <dbReference type="ChEBI" id="CHEBI:57259"/>
        <dbReference type="EC" id="2.4.2.2"/>
    </reaction>
</comment>
<evidence type="ECO:0000256" key="10">
    <source>
        <dbReference type="ARBA" id="ARBA00048525"/>
    </source>
</evidence>
<protein>
    <recommendedName>
        <fullName evidence="6">Pyrimidine-nucleoside phosphorylase</fullName>
        <ecNumber evidence="5">2.4.2.2</ecNumber>
    </recommendedName>
</protein>
<dbReference type="NCBIfam" id="NF004747">
    <property type="entry name" value="PRK06078.1"/>
    <property type="match status" value="1"/>
</dbReference>
<evidence type="ECO:0000259" key="11">
    <source>
        <dbReference type="SMART" id="SM00941"/>
    </source>
</evidence>
<dbReference type="Pfam" id="PF00591">
    <property type="entry name" value="Glycos_transf_3"/>
    <property type="match status" value="1"/>
</dbReference>
<comment type="similarity">
    <text evidence="3">Belongs to the thymidine/pyrimidine-nucleoside phosphorylase family.</text>
</comment>
<evidence type="ECO:0000313" key="12">
    <source>
        <dbReference type="EMBL" id="MBC8575346.1"/>
    </source>
</evidence>
<dbReference type="Gene3D" id="1.20.970.10">
    <property type="entry name" value="Transferase, Pyrimidine Nucleoside Phosphorylase, Chain C"/>
    <property type="match status" value="1"/>
</dbReference>
<dbReference type="InterPro" id="IPR036320">
    <property type="entry name" value="Glycosyl_Trfase_fam3_N_dom_sf"/>
</dbReference>
<keyword evidence="7 12" id="KW-0328">Glycosyltransferase</keyword>
<evidence type="ECO:0000256" key="5">
    <source>
        <dbReference type="ARBA" id="ARBA00011889"/>
    </source>
</evidence>
<dbReference type="SMART" id="SM00941">
    <property type="entry name" value="PYNP_C"/>
    <property type="match status" value="1"/>
</dbReference>
<dbReference type="PANTHER" id="PTHR10515:SF0">
    <property type="entry name" value="THYMIDINE PHOSPHORYLASE"/>
    <property type="match status" value="1"/>
</dbReference>
<organism evidence="12 13">
    <name type="scientific">Yanshouia hominis</name>
    <dbReference type="NCBI Taxonomy" id="2763673"/>
    <lineage>
        <taxon>Bacteria</taxon>
        <taxon>Bacillati</taxon>
        <taxon>Bacillota</taxon>
        <taxon>Clostridia</taxon>
        <taxon>Eubacteriales</taxon>
        <taxon>Oscillospiraceae</taxon>
        <taxon>Yanshouia</taxon>
    </lineage>
</organism>
<dbReference type="SUPFAM" id="SSF47648">
    <property type="entry name" value="Nucleoside phosphorylase/phosphoribosyltransferase N-terminal domain"/>
    <property type="match status" value="1"/>
</dbReference>
<comment type="subunit">
    <text evidence="4">Homodimer.</text>
</comment>
<evidence type="ECO:0000256" key="8">
    <source>
        <dbReference type="ARBA" id="ARBA00022679"/>
    </source>
</evidence>
<evidence type="ECO:0000256" key="9">
    <source>
        <dbReference type="ARBA" id="ARBA00048453"/>
    </source>
</evidence>
<evidence type="ECO:0000313" key="13">
    <source>
        <dbReference type="Proteomes" id="UP000658131"/>
    </source>
</evidence>
<feature type="domain" description="Pyrimidine nucleoside phosphorylase C-terminal" evidence="11">
    <location>
        <begin position="344"/>
        <end position="418"/>
    </location>
</feature>
<dbReference type="SUPFAM" id="SSF52418">
    <property type="entry name" value="Nucleoside phosphorylase/phosphoribosyltransferase catalytic domain"/>
    <property type="match status" value="1"/>
</dbReference>
<dbReference type="RefSeq" id="WP_262398989.1">
    <property type="nucleotide sequence ID" value="NZ_JACRTB010000003.1"/>
</dbReference>
<dbReference type="PROSITE" id="PS00647">
    <property type="entry name" value="THYMID_PHOSPHORYLASE"/>
    <property type="match status" value="1"/>
</dbReference>
<comment type="function">
    <text evidence="2">Catalyzes phosphorolysis of the pyrimidine nucleosides uridine, thymidine and 2'-deoxyuridine with the formation of the corresponding pyrimidine base and ribose-1-phosphate.</text>
</comment>
<dbReference type="PANTHER" id="PTHR10515">
    <property type="entry name" value="THYMIDINE PHOSPHORYLASE"/>
    <property type="match status" value="1"/>
</dbReference>
<proteinExistence type="inferred from homology"/>
<comment type="catalytic activity">
    <reaction evidence="1">
        <text>2'-deoxyuridine + phosphate = 2-deoxy-alpha-D-ribose 1-phosphate + uracil</text>
        <dbReference type="Rhea" id="RHEA:22824"/>
        <dbReference type="ChEBI" id="CHEBI:16450"/>
        <dbReference type="ChEBI" id="CHEBI:17568"/>
        <dbReference type="ChEBI" id="CHEBI:43474"/>
        <dbReference type="ChEBI" id="CHEBI:57259"/>
        <dbReference type="EC" id="2.4.2.2"/>
    </reaction>
</comment>
<dbReference type="InterPro" id="IPR018090">
    <property type="entry name" value="Pyrmidine_PPas_bac/euk"/>
</dbReference>
<dbReference type="InterPro" id="IPR013102">
    <property type="entry name" value="PYNP_C"/>
</dbReference>
<dbReference type="InterPro" id="IPR035902">
    <property type="entry name" value="Nuc_phospho_transferase"/>
</dbReference>